<dbReference type="Proteomes" id="UP000886998">
    <property type="component" value="Unassembled WGS sequence"/>
</dbReference>
<gene>
    <name evidence="1" type="ORF">TNIN_51901</name>
</gene>
<protein>
    <submittedName>
        <fullName evidence="1">Uncharacterized protein</fullName>
    </submittedName>
</protein>
<keyword evidence="2" id="KW-1185">Reference proteome</keyword>
<dbReference type="AlphaFoldDB" id="A0A8X7C632"/>
<accession>A0A8X7C632</accession>
<organism evidence="1 2">
    <name type="scientific">Trichonephila inaurata madagascariensis</name>
    <dbReference type="NCBI Taxonomy" id="2747483"/>
    <lineage>
        <taxon>Eukaryota</taxon>
        <taxon>Metazoa</taxon>
        <taxon>Ecdysozoa</taxon>
        <taxon>Arthropoda</taxon>
        <taxon>Chelicerata</taxon>
        <taxon>Arachnida</taxon>
        <taxon>Araneae</taxon>
        <taxon>Araneomorphae</taxon>
        <taxon>Entelegynae</taxon>
        <taxon>Araneoidea</taxon>
        <taxon>Nephilidae</taxon>
        <taxon>Trichonephila</taxon>
        <taxon>Trichonephila inaurata</taxon>
    </lineage>
</organism>
<sequence>MECVSECPTHILDRVRSLSVQVKASKCELKCWKATIDGLEGGKTILFYLYRSPAKLRGPMRGLKDGSVARKPVQHFLMSVVRLKTLFWEIERRKTSLDHLHTARNRSDFNIRHLGN</sequence>
<dbReference type="EMBL" id="BMAV01010060">
    <property type="protein sequence ID" value="GFY54887.1"/>
    <property type="molecule type" value="Genomic_DNA"/>
</dbReference>
<comment type="caution">
    <text evidence="1">The sequence shown here is derived from an EMBL/GenBank/DDBJ whole genome shotgun (WGS) entry which is preliminary data.</text>
</comment>
<proteinExistence type="predicted"/>
<name>A0A8X7C632_9ARAC</name>
<evidence type="ECO:0000313" key="1">
    <source>
        <dbReference type="EMBL" id="GFY54887.1"/>
    </source>
</evidence>
<reference evidence="1" key="1">
    <citation type="submission" date="2020-08" db="EMBL/GenBank/DDBJ databases">
        <title>Multicomponent nature underlies the extraordinary mechanical properties of spider dragline silk.</title>
        <authorList>
            <person name="Kono N."/>
            <person name="Nakamura H."/>
            <person name="Mori M."/>
            <person name="Yoshida Y."/>
            <person name="Ohtoshi R."/>
            <person name="Malay A.D."/>
            <person name="Moran D.A.P."/>
            <person name="Tomita M."/>
            <person name="Numata K."/>
            <person name="Arakawa K."/>
        </authorList>
    </citation>
    <scope>NUCLEOTIDE SEQUENCE</scope>
</reference>
<evidence type="ECO:0000313" key="2">
    <source>
        <dbReference type="Proteomes" id="UP000886998"/>
    </source>
</evidence>